<sequence>MPPADANWSLHSQLQKDTVDIGDLPLCRVLVIKDANYPWLLLVPRRAEVSEIIDLGEVEQAQLMTEIARVGRALKDITKCDKLNVAALGNMVPQLHIHLIARRSSDAAWPRPVWGVMPPLAQDPEELQNFISALRRQIWLG</sequence>
<feature type="domain" description="HIT" evidence="2">
    <location>
        <begin position="40"/>
        <end position="109"/>
    </location>
</feature>
<evidence type="ECO:0000313" key="3">
    <source>
        <dbReference type="EMBL" id="ABJ08733.1"/>
    </source>
</evidence>
<accession>Q07H51</accession>
<dbReference type="InterPro" id="IPR036265">
    <property type="entry name" value="HIT-like_sf"/>
</dbReference>
<dbReference type="STRING" id="316055.RPE_4814"/>
<dbReference type="AlphaFoldDB" id="Q07H51"/>
<organism evidence="3">
    <name type="scientific">Rhodopseudomonas palustris (strain BisA53)</name>
    <dbReference type="NCBI Taxonomy" id="316055"/>
    <lineage>
        <taxon>Bacteria</taxon>
        <taxon>Pseudomonadati</taxon>
        <taxon>Pseudomonadota</taxon>
        <taxon>Alphaproteobacteria</taxon>
        <taxon>Hyphomicrobiales</taxon>
        <taxon>Nitrobacteraceae</taxon>
        <taxon>Rhodopseudomonas</taxon>
    </lineage>
</organism>
<gene>
    <name evidence="3" type="ordered locus">RPE_4814</name>
</gene>
<dbReference type="InterPro" id="IPR026026">
    <property type="entry name" value="HIT_Hint"/>
</dbReference>
<protein>
    <submittedName>
        <fullName evidence="3">Histidine triad (HIT) protein</fullName>
    </submittedName>
</protein>
<dbReference type="eggNOG" id="COG0537">
    <property type="taxonomic scope" value="Bacteria"/>
</dbReference>
<dbReference type="GO" id="GO:0003824">
    <property type="term" value="F:catalytic activity"/>
    <property type="evidence" value="ECO:0007669"/>
    <property type="project" value="InterPro"/>
</dbReference>
<dbReference type="PROSITE" id="PS51084">
    <property type="entry name" value="HIT_2"/>
    <property type="match status" value="1"/>
</dbReference>
<dbReference type="EMBL" id="CP000463">
    <property type="protein sequence ID" value="ABJ08733.1"/>
    <property type="molecule type" value="Genomic_DNA"/>
</dbReference>
<reference evidence="3" key="1">
    <citation type="submission" date="2006-09" db="EMBL/GenBank/DDBJ databases">
        <title>Complete sequence of Rhodopseudomonas palustris BisA53.</title>
        <authorList>
            <consortium name="US DOE Joint Genome Institute"/>
            <person name="Copeland A."/>
            <person name="Lucas S."/>
            <person name="Lapidus A."/>
            <person name="Barry K."/>
            <person name="Detter J.C."/>
            <person name="Glavina del Rio T."/>
            <person name="Hammon N."/>
            <person name="Israni S."/>
            <person name="Dalin E."/>
            <person name="Tice H."/>
            <person name="Pitluck S."/>
            <person name="Chain P."/>
            <person name="Malfatti S."/>
            <person name="Shin M."/>
            <person name="Vergez L."/>
            <person name="Schmutz J."/>
            <person name="Larimer F."/>
            <person name="Land M."/>
            <person name="Hauser L."/>
            <person name="Pelletier D.A."/>
            <person name="Kyrpides N."/>
            <person name="Kim E."/>
            <person name="Harwood C.S."/>
            <person name="Oda Y."/>
            <person name="Richardson P."/>
        </authorList>
    </citation>
    <scope>NUCLEOTIDE SEQUENCE [LARGE SCALE GENOMIC DNA]</scope>
    <source>
        <strain evidence="3">BisA53</strain>
    </source>
</reference>
<evidence type="ECO:0000259" key="2">
    <source>
        <dbReference type="PROSITE" id="PS51084"/>
    </source>
</evidence>
<dbReference type="Pfam" id="PF01230">
    <property type="entry name" value="HIT"/>
    <property type="match status" value="1"/>
</dbReference>
<name>Q07H51_RHOP5</name>
<dbReference type="HOGENOM" id="CLU_123330_0_1_5"/>
<dbReference type="Gene3D" id="3.30.428.10">
    <property type="entry name" value="HIT-like"/>
    <property type="match status" value="1"/>
</dbReference>
<comment type="caution">
    <text evidence="1">Lacks conserved residue(s) required for the propagation of feature annotation.</text>
</comment>
<dbReference type="OrthoDB" id="9799145at2"/>
<evidence type="ECO:0000256" key="1">
    <source>
        <dbReference type="PROSITE-ProRule" id="PRU00464"/>
    </source>
</evidence>
<proteinExistence type="predicted"/>
<dbReference type="KEGG" id="rpe:RPE_4814"/>
<dbReference type="SUPFAM" id="SSF54197">
    <property type="entry name" value="HIT-like"/>
    <property type="match status" value="1"/>
</dbReference>
<dbReference type="PIRSF" id="PIRSF000714">
    <property type="entry name" value="HIT"/>
    <property type="match status" value="1"/>
</dbReference>
<dbReference type="InterPro" id="IPR011146">
    <property type="entry name" value="HIT-like"/>
</dbReference>